<feature type="region of interest" description="Disordered" evidence="1">
    <location>
        <begin position="848"/>
        <end position="1004"/>
    </location>
</feature>
<feature type="region of interest" description="Disordered" evidence="1">
    <location>
        <begin position="1"/>
        <end position="53"/>
    </location>
</feature>
<evidence type="ECO:0000313" key="3">
    <source>
        <dbReference type="EMBL" id="KAG4423538.1"/>
    </source>
</evidence>
<evidence type="ECO:0000256" key="1">
    <source>
        <dbReference type="SAM" id="MobiDB-lite"/>
    </source>
</evidence>
<dbReference type="Pfam" id="PF26013">
    <property type="entry name" value="DUF8004"/>
    <property type="match status" value="1"/>
</dbReference>
<comment type="caution">
    <text evidence="3">The sequence shown here is derived from an EMBL/GenBank/DDBJ whole genome shotgun (WGS) entry which is preliminary data.</text>
</comment>
<dbReference type="PANTHER" id="PTHR39601:SF2">
    <property type="entry name" value="CHORIOGENIN HMINOR"/>
    <property type="match status" value="1"/>
</dbReference>
<name>A0A8H7WEQ0_9HELO</name>
<dbReference type="PANTHER" id="PTHR39601">
    <property type="entry name" value="CHORIOGENIN HMINOR"/>
    <property type="match status" value="1"/>
</dbReference>
<reference evidence="3" key="1">
    <citation type="submission" date="2021-02" db="EMBL/GenBank/DDBJ databases">
        <title>Genome sequence Cadophora malorum strain M34.</title>
        <authorList>
            <person name="Stefanovic E."/>
            <person name="Vu D."/>
            <person name="Scully C."/>
            <person name="Dijksterhuis J."/>
            <person name="Roader J."/>
            <person name="Houbraken J."/>
        </authorList>
    </citation>
    <scope>NUCLEOTIDE SEQUENCE</scope>
    <source>
        <strain evidence="3">M34</strain>
    </source>
</reference>
<feature type="compositionally biased region" description="Low complexity" evidence="1">
    <location>
        <begin position="13"/>
        <end position="26"/>
    </location>
</feature>
<dbReference type="InterPro" id="IPR058317">
    <property type="entry name" value="DUF8004"/>
</dbReference>
<evidence type="ECO:0000313" key="4">
    <source>
        <dbReference type="Proteomes" id="UP000664132"/>
    </source>
</evidence>
<dbReference type="AlphaFoldDB" id="A0A8H7WEQ0"/>
<evidence type="ECO:0000259" key="2">
    <source>
        <dbReference type="Pfam" id="PF26013"/>
    </source>
</evidence>
<gene>
    <name evidence="3" type="ORF">IFR04_003361</name>
</gene>
<protein>
    <recommendedName>
        <fullName evidence="2">DUF8004 domain-containing protein</fullName>
    </recommendedName>
</protein>
<dbReference type="EMBL" id="JAFJYH010000033">
    <property type="protein sequence ID" value="KAG4423538.1"/>
    <property type="molecule type" value="Genomic_DNA"/>
</dbReference>
<keyword evidence="4" id="KW-1185">Reference proteome</keyword>
<proteinExistence type="predicted"/>
<feature type="region of interest" description="Disordered" evidence="1">
    <location>
        <begin position="76"/>
        <end position="216"/>
    </location>
</feature>
<feature type="domain" description="DUF8004" evidence="2">
    <location>
        <begin position="438"/>
        <end position="531"/>
    </location>
</feature>
<feature type="region of interest" description="Disordered" evidence="1">
    <location>
        <begin position="318"/>
        <end position="349"/>
    </location>
</feature>
<accession>A0A8H7WEQ0</accession>
<dbReference type="Proteomes" id="UP000664132">
    <property type="component" value="Unassembled WGS sequence"/>
</dbReference>
<organism evidence="3 4">
    <name type="scientific">Cadophora malorum</name>
    <dbReference type="NCBI Taxonomy" id="108018"/>
    <lineage>
        <taxon>Eukaryota</taxon>
        <taxon>Fungi</taxon>
        <taxon>Dikarya</taxon>
        <taxon>Ascomycota</taxon>
        <taxon>Pezizomycotina</taxon>
        <taxon>Leotiomycetes</taxon>
        <taxon>Helotiales</taxon>
        <taxon>Ploettnerulaceae</taxon>
        <taxon>Cadophora</taxon>
    </lineage>
</organism>
<dbReference type="OrthoDB" id="5300331at2759"/>
<feature type="compositionally biased region" description="Polar residues" evidence="1">
    <location>
        <begin position="162"/>
        <end position="184"/>
    </location>
</feature>
<sequence length="1004" mass="110083">MTRRKSTHDRLPSYHSSRSSRSVPLDRVSEEEEPVAPHSTAEMATLSKPPSRLNRLSQYLPAILTTDAKLLKDHQQVLRKPIPAESTAAAQLPPTRAPPAAPSQISNSNTAMPPPPSPNPNKLQKQGTPPVQVASPRDASPSPHSLEGRRPRANSLLPPQPDTAQARSFSSPIASRPLSTNMSDGESDGKLKKRRSWLPGGSSSKSRSRNPSQDLDACPSRAWVIAKGEQADYSLNFLLGGDKIPELWDDSKEANMFVYLHPRSTGRGPQIKCHSLVVQCSQILLDIIYDDAVNSATGSGRSRGRSFDGRESLSIEDATRNLAIRGPGTPPYTPKVTPDNYSGSDDSGEDIPSFADVPRDLHLYYPVDLHSSGPQFPDQDVQKLIDARNVFAFFNGQPLVSTPACPSVFHIFMSIAAALKKFEFCGIDGTTFGEAADSSFGFYLAATTLADVRNSREKTVENLLLAERMKCSALYNEAFAHAVGKLDAIISMDSPVFKELSATTQLQLEQSRRDLVKLQQAAGFRLTDFDFPSMFSGIASSTSSSESKIIRFKNWKANYISMRKQVLSFYKDRYGQWPPKASSKKNTFNEGGLNRLVLKLLYADLCALYDLLVDRSAFTTRGMQASEDKDSGLDVTPSAAALRKLLAEFDRSSPPVQPPIPFDTPLIPTIQTVEPTYPSLSPKDQHKLQTRKLKEYEMLLLLSKSHNVGVEPGNPFLEMYQAFEEKEARGKNALELSEQRYGHWIFLYAVIQSLPLLVTDAPTLRFTENVEYFLCQMPANPRPWLEDGARANRSWYNVAGGTGVVSLPSHMVEFSVEATYSRSHCWKVAEQLVGGDATETLHSESLEDGLMSPLQPPPGFGDGELRPRSRGRQRSSSTGLNPHDLDRNQSRQSQRRSIVLGLERLPAFPGDEGFDPDGSRSRPMSRGSISGISPGMSRGTSPMAPAGRRTASRSGEMMMGIGGQGQARGGSVSGGTGSTFDDILGSINKGQEKVEKKKTKKGFF</sequence>
<feature type="compositionally biased region" description="Gly residues" evidence="1">
    <location>
        <begin position="960"/>
        <end position="977"/>
    </location>
</feature>
<feature type="compositionally biased region" description="Low complexity" evidence="1">
    <location>
        <begin position="197"/>
        <end position="212"/>
    </location>
</feature>